<reference evidence="3 4" key="1">
    <citation type="journal article" date="2011" name="Microbiology">
        <title>Transcriptome response to different carbon sources in Acetobacter aceti.</title>
        <authorList>
            <person name="Sakurai K."/>
            <person name="Arai H."/>
            <person name="Ishii M."/>
            <person name="Igarashi Y."/>
        </authorList>
    </citation>
    <scope>NUCLEOTIDE SEQUENCE [LARGE SCALE GENOMIC DNA]</scope>
    <source>
        <strain evidence="3 4">NBRC 14818</strain>
    </source>
</reference>
<evidence type="ECO:0000256" key="2">
    <source>
        <dbReference type="SAM" id="SignalP"/>
    </source>
</evidence>
<feature type="region of interest" description="Disordered" evidence="1">
    <location>
        <begin position="224"/>
        <end position="248"/>
    </location>
</feature>
<evidence type="ECO:0008006" key="5">
    <source>
        <dbReference type="Google" id="ProtNLM"/>
    </source>
</evidence>
<evidence type="ECO:0000313" key="3">
    <source>
        <dbReference type="EMBL" id="BCK74996.1"/>
    </source>
</evidence>
<feature type="chain" id="PRO_5044196557" description="YfdX protein" evidence="2">
    <location>
        <begin position="24"/>
        <end position="248"/>
    </location>
</feature>
<organism evidence="3 4">
    <name type="scientific">Acetobacter aceti NBRC 14818</name>
    <dbReference type="NCBI Taxonomy" id="887700"/>
    <lineage>
        <taxon>Bacteria</taxon>
        <taxon>Pseudomonadati</taxon>
        <taxon>Pseudomonadota</taxon>
        <taxon>Alphaproteobacteria</taxon>
        <taxon>Acetobacterales</taxon>
        <taxon>Acetobacteraceae</taxon>
        <taxon>Acetobacter</taxon>
        <taxon>Acetobacter subgen. Acetobacter</taxon>
    </lineage>
</organism>
<dbReference type="InterPro" id="IPR021236">
    <property type="entry name" value="Uncharacterised_YfdX"/>
</dbReference>
<dbReference type="Gene3D" id="6.10.250.2140">
    <property type="match status" value="1"/>
</dbReference>
<dbReference type="AlphaFoldDB" id="A0AB33IB00"/>
<evidence type="ECO:0000256" key="1">
    <source>
        <dbReference type="SAM" id="MobiDB-lite"/>
    </source>
</evidence>
<dbReference type="EMBL" id="AP023410">
    <property type="protein sequence ID" value="BCK74996.1"/>
    <property type="molecule type" value="Genomic_DNA"/>
</dbReference>
<dbReference type="RefSeq" id="WP_010666127.1">
    <property type="nucleotide sequence ID" value="NZ_AP023410.1"/>
</dbReference>
<feature type="signal peptide" evidence="2">
    <location>
        <begin position="1"/>
        <end position="23"/>
    </location>
</feature>
<gene>
    <name evidence="3" type="ORF">EMQ_0602</name>
</gene>
<accession>A0AB33IB00</accession>
<dbReference type="Proteomes" id="UP000516424">
    <property type="component" value="Chromosome"/>
</dbReference>
<keyword evidence="4" id="KW-1185">Reference proteome</keyword>
<name>A0AB33IB00_ACEAC</name>
<evidence type="ECO:0000313" key="4">
    <source>
        <dbReference type="Proteomes" id="UP000516424"/>
    </source>
</evidence>
<sequence length="248" mass="25127">MKKIALSLMLAAGLATAPTFAHAASAHVAWEKYKAGRSLKHLSADGQRAFGDLIQAHDLLAAGKTEQAIPFLYDASKSLTAASKADKKFVAAEASLTPAPQHPAAPGHTPSSTQETWIPVGGEFVETETLAPEKKAAVAAANGQLKAGKAPQAAETMQVVDDKLDFIVALAPLNATQGAVNRAQVFTEGHNPQDALDAVTQALNGLVFVDDSLLDAQAAPAGAPAAASAASAAPAASVATQPAAKAAQ</sequence>
<keyword evidence="2" id="KW-0732">Signal</keyword>
<dbReference type="Pfam" id="PF10938">
    <property type="entry name" value="YfdX"/>
    <property type="match status" value="1"/>
</dbReference>
<proteinExistence type="predicted"/>
<protein>
    <recommendedName>
        <fullName evidence="5">YfdX protein</fullName>
    </recommendedName>
</protein>